<gene>
    <name evidence="5" type="ORF">GCM10008959_02910</name>
</gene>
<keyword evidence="3" id="KW-0732">Signal</keyword>
<dbReference type="SUPFAM" id="SSF51261">
    <property type="entry name" value="Duplicated hybrid motif"/>
    <property type="match status" value="1"/>
</dbReference>
<name>A0ABQ2RPS1_9DEIO</name>
<comment type="caution">
    <text evidence="5">The sequence shown here is derived from an EMBL/GenBank/DDBJ whole genome shotgun (WGS) entry which is preliminary data.</text>
</comment>
<protein>
    <submittedName>
        <fullName evidence="5">Peptidase M23</fullName>
    </submittedName>
</protein>
<dbReference type="PANTHER" id="PTHR21666:SF270">
    <property type="entry name" value="MUREIN HYDROLASE ACTIVATOR ENVC"/>
    <property type="match status" value="1"/>
</dbReference>
<evidence type="ECO:0000259" key="4">
    <source>
        <dbReference type="PROSITE" id="PS51782"/>
    </source>
</evidence>
<dbReference type="Gene3D" id="3.10.350.10">
    <property type="entry name" value="LysM domain"/>
    <property type="match status" value="1"/>
</dbReference>
<reference evidence="6" key="1">
    <citation type="journal article" date="2019" name="Int. J. Syst. Evol. Microbiol.">
        <title>The Global Catalogue of Microorganisms (GCM) 10K type strain sequencing project: providing services to taxonomists for standard genome sequencing and annotation.</title>
        <authorList>
            <consortium name="The Broad Institute Genomics Platform"/>
            <consortium name="The Broad Institute Genome Sequencing Center for Infectious Disease"/>
            <person name="Wu L."/>
            <person name="Ma J."/>
        </authorList>
    </citation>
    <scope>NUCLEOTIDE SEQUENCE [LARGE SCALE GENOMIC DNA]</scope>
    <source>
        <strain evidence="6">JCM 31404</strain>
    </source>
</reference>
<dbReference type="PROSITE" id="PS51782">
    <property type="entry name" value="LYSM"/>
    <property type="match status" value="1"/>
</dbReference>
<feature type="domain" description="LysM" evidence="4">
    <location>
        <begin position="116"/>
        <end position="161"/>
    </location>
</feature>
<dbReference type="Proteomes" id="UP000634308">
    <property type="component" value="Unassembled WGS sequence"/>
</dbReference>
<dbReference type="InterPro" id="IPR036779">
    <property type="entry name" value="LysM_dom_sf"/>
</dbReference>
<proteinExistence type="predicted"/>
<keyword evidence="1" id="KW-0175">Coiled coil</keyword>
<dbReference type="Gene3D" id="2.70.70.10">
    <property type="entry name" value="Glucose Permease (Domain IIA)"/>
    <property type="match status" value="1"/>
</dbReference>
<dbReference type="Pfam" id="PF01476">
    <property type="entry name" value="LysM"/>
    <property type="match status" value="1"/>
</dbReference>
<dbReference type="Pfam" id="PF01551">
    <property type="entry name" value="Peptidase_M23"/>
    <property type="match status" value="1"/>
</dbReference>
<dbReference type="InterPro" id="IPR050570">
    <property type="entry name" value="Cell_wall_metabolism_enzyme"/>
</dbReference>
<dbReference type="CDD" id="cd00118">
    <property type="entry name" value="LysM"/>
    <property type="match status" value="1"/>
</dbReference>
<sequence>MPFPFPRGLTFRAAVTGALLLAATTAHAQQATPLEQLLSPLQPNLQAPADLTLDRAPRSLDIVTDGQTTEAEVARRYGVTAGAVTVTDKRAGLRFVRVTLADRDSARQPQRPATVVRYVVRPGDTMARVANRFGITLVDLLSVNLSRKSLDRLNAGAVLNVPTRETGLLVRIKPGQSALSLIAGYGADIVATARANDVLPTELQVGDLLLLPGIRAESFAQTLARKREAERQAALAAERQRRYDAYLAQKKQKERERLEAKYAAQKKYEEYLAWKSSPERQARIEAYERQAQYEAAQAARKARETAAAQAAQASAQATRQGSVAAASSGSRSGLAWPMRSYRITSRYAERDIAFHQQVFHGGVDLAAPYGTPIYAASAGTVTESRYGAFGLNVYTTSGDSTLIYGHMSRTAVSAGQRVAQGQLLGYVGCTGVCTGPHLHFEVRIGGRTVDPLGMLP</sequence>
<feature type="chain" id="PRO_5046572407" evidence="3">
    <location>
        <begin position="29"/>
        <end position="456"/>
    </location>
</feature>
<evidence type="ECO:0000256" key="3">
    <source>
        <dbReference type="SAM" id="SignalP"/>
    </source>
</evidence>
<dbReference type="InterPro" id="IPR018392">
    <property type="entry name" value="LysM"/>
</dbReference>
<evidence type="ECO:0000313" key="5">
    <source>
        <dbReference type="EMBL" id="GGR45219.1"/>
    </source>
</evidence>
<evidence type="ECO:0000313" key="6">
    <source>
        <dbReference type="Proteomes" id="UP000634308"/>
    </source>
</evidence>
<dbReference type="InterPro" id="IPR011055">
    <property type="entry name" value="Dup_hybrid_motif"/>
</dbReference>
<dbReference type="InterPro" id="IPR016047">
    <property type="entry name" value="M23ase_b-sheet_dom"/>
</dbReference>
<accession>A0ABQ2RPS1</accession>
<dbReference type="RefSeq" id="WP_189063180.1">
    <property type="nucleotide sequence ID" value="NZ_BMQM01000001.1"/>
</dbReference>
<dbReference type="PANTHER" id="PTHR21666">
    <property type="entry name" value="PEPTIDASE-RELATED"/>
    <property type="match status" value="1"/>
</dbReference>
<feature type="coiled-coil region" evidence="1">
    <location>
        <begin position="220"/>
        <end position="268"/>
    </location>
</feature>
<organism evidence="5 6">
    <name type="scientific">Deinococcus seoulensis</name>
    <dbReference type="NCBI Taxonomy" id="1837379"/>
    <lineage>
        <taxon>Bacteria</taxon>
        <taxon>Thermotogati</taxon>
        <taxon>Deinococcota</taxon>
        <taxon>Deinococci</taxon>
        <taxon>Deinococcales</taxon>
        <taxon>Deinococcaceae</taxon>
        <taxon>Deinococcus</taxon>
    </lineage>
</organism>
<dbReference type="CDD" id="cd12797">
    <property type="entry name" value="M23_peptidase"/>
    <property type="match status" value="1"/>
</dbReference>
<dbReference type="SUPFAM" id="SSF54106">
    <property type="entry name" value="LysM domain"/>
    <property type="match status" value="1"/>
</dbReference>
<evidence type="ECO:0000256" key="2">
    <source>
        <dbReference type="SAM" id="MobiDB-lite"/>
    </source>
</evidence>
<dbReference type="EMBL" id="BMQM01000001">
    <property type="protein sequence ID" value="GGR45219.1"/>
    <property type="molecule type" value="Genomic_DNA"/>
</dbReference>
<evidence type="ECO:0000256" key="1">
    <source>
        <dbReference type="SAM" id="Coils"/>
    </source>
</evidence>
<dbReference type="SMART" id="SM00257">
    <property type="entry name" value="LysM"/>
    <property type="match status" value="2"/>
</dbReference>
<feature type="region of interest" description="Disordered" evidence="2">
    <location>
        <begin position="310"/>
        <end position="333"/>
    </location>
</feature>
<keyword evidence="6" id="KW-1185">Reference proteome</keyword>
<feature type="signal peptide" evidence="3">
    <location>
        <begin position="1"/>
        <end position="28"/>
    </location>
</feature>